<dbReference type="GO" id="GO:0016787">
    <property type="term" value="F:hydrolase activity"/>
    <property type="evidence" value="ECO:0007669"/>
    <property type="project" value="UniProtKB-KW"/>
</dbReference>
<dbReference type="Pfam" id="PF01850">
    <property type="entry name" value="PIN"/>
    <property type="match status" value="1"/>
</dbReference>
<evidence type="ECO:0000256" key="3">
    <source>
        <dbReference type="ARBA" id="ARBA00022722"/>
    </source>
</evidence>
<dbReference type="KEGG" id="trz:GWP43_11275"/>
<dbReference type="HAMAP" id="MF_00265">
    <property type="entry name" value="VapC_Nob1"/>
    <property type="match status" value="1"/>
</dbReference>
<evidence type="ECO:0000256" key="8">
    <source>
        <dbReference type="HAMAP-Rule" id="MF_00265"/>
    </source>
</evidence>
<evidence type="ECO:0000256" key="6">
    <source>
        <dbReference type="ARBA" id="ARBA00022842"/>
    </source>
</evidence>
<evidence type="ECO:0000256" key="1">
    <source>
        <dbReference type="ARBA" id="ARBA00001946"/>
    </source>
</evidence>
<dbReference type="GO" id="GO:0004540">
    <property type="term" value="F:RNA nuclease activity"/>
    <property type="evidence" value="ECO:0007669"/>
    <property type="project" value="InterPro"/>
</dbReference>
<accession>A0A6P1Y277</accession>
<dbReference type="InterPro" id="IPR022907">
    <property type="entry name" value="VapC_family"/>
</dbReference>
<feature type="domain" description="PIN" evidence="9">
    <location>
        <begin position="2"/>
        <end position="123"/>
    </location>
</feature>
<dbReference type="InterPro" id="IPR050556">
    <property type="entry name" value="Type_II_TA_system_RNase"/>
</dbReference>
<dbReference type="GO" id="GO:0000287">
    <property type="term" value="F:magnesium ion binding"/>
    <property type="evidence" value="ECO:0007669"/>
    <property type="project" value="UniProtKB-UniRule"/>
</dbReference>
<feature type="binding site" evidence="8">
    <location>
        <position position="5"/>
    </location>
    <ligand>
        <name>Mg(2+)</name>
        <dbReference type="ChEBI" id="CHEBI:18420"/>
    </ligand>
</feature>
<dbReference type="PANTHER" id="PTHR33653">
    <property type="entry name" value="RIBONUCLEASE VAPC2"/>
    <property type="match status" value="1"/>
</dbReference>
<keyword evidence="3 8" id="KW-0540">Nuclease</keyword>
<dbReference type="Proteomes" id="UP000464374">
    <property type="component" value="Chromosome"/>
</dbReference>
<dbReference type="AlphaFoldDB" id="A0A6P1Y277"/>
<dbReference type="PANTHER" id="PTHR33653:SF1">
    <property type="entry name" value="RIBONUCLEASE VAPC2"/>
    <property type="match status" value="1"/>
</dbReference>
<comment type="cofactor">
    <cofactor evidence="1 8">
        <name>Mg(2+)</name>
        <dbReference type="ChEBI" id="CHEBI:18420"/>
    </cofactor>
</comment>
<organism evidence="10 11">
    <name type="scientific">Treponema vincentii</name>
    <dbReference type="NCBI Taxonomy" id="69710"/>
    <lineage>
        <taxon>Bacteria</taxon>
        <taxon>Pseudomonadati</taxon>
        <taxon>Spirochaetota</taxon>
        <taxon>Spirochaetia</taxon>
        <taxon>Spirochaetales</taxon>
        <taxon>Treponemataceae</taxon>
        <taxon>Treponema</taxon>
    </lineage>
</organism>
<keyword evidence="5 8" id="KW-0378">Hydrolase</keyword>
<evidence type="ECO:0000259" key="9">
    <source>
        <dbReference type="Pfam" id="PF01850"/>
    </source>
</evidence>
<proteinExistence type="inferred from homology"/>
<keyword evidence="8" id="KW-0800">Toxin</keyword>
<dbReference type="InterPro" id="IPR029060">
    <property type="entry name" value="PIN-like_dom_sf"/>
</dbReference>
<dbReference type="Gene3D" id="3.40.50.1010">
    <property type="entry name" value="5'-nuclease"/>
    <property type="match status" value="1"/>
</dbReference>
<feature type="binding site" evidence="8">
    <location>
        <position position="97"/>
    </location>
    <ligand>
        <name>Mg(2+)</name>
        <dbReference type="ChEBI" id="CHEBI:18420"/>
    </ligand>
</feature>
<dbReference type="GO" id="GO:0090729">
    <property type="term" value="F:toxin activity"/>
    <property type="evidence" value="ECO:0007669"/>
    <property type="project" value="UniProtKB-KW"/>
</dbReference>
<dbReference type="SUPFAM" id="SSF88723">
    <property type="entry name" value="PIN domain-like"/>
    <property type="match status" value="1"/>
</dbReference>
<gene>
    <name evidence="8" type="primary">vapC</name>
    <name evidence="10" type="ORF">GWP43_11275</name>
</gene>
<comment type="similarity">
    <text evidence="7 8">Belongs to the PINc/VapC protein family.</text>
</comment>
<reference evidence="10 11" key="1">
    <citation type="submission" date="2020-01" db="EMBL/GenBank/DDBJ databases">
        <title>Complete genome sequence of a human oral phylogroup 1 Treponema sp. strain ATCC 700766, originally isolated from periodontitis dental plaque.</title>
        <authorList>
            <person name="Chan Y."/>
            <person name="Huo Y.-B."/>
            <person name="Yu X.-L."/>
            <person name="Zeng H."/>
            <person name="Leung W.-K."/>
            <person name="Watt R.M."/>
        </authorList>
    </citation>
    <scope>NUCLEOTIDE SEQUENCE [LARGE SCALE GENOMIC DNA]</scope>
    <source>
        <strain evidence="10 11">OMZ 804</strain>
    </source>
</reference>
<name>A0A6P1Y277_9SPIR</name>
<evidence type="ECO:0000256" key="2">
    <source>
        <dbReference type="ARBA" id="ARBA00022649"/>
    </source>
</evidence>
<keyword evidence="2 8" id="KW-1277">Toxin-antitoxin system</keyword>
<evidence type="ECO:0000256" key="4">
    <source>
        <dbReference type="ARBA" id="ARBA00022723"/>
    </source>
</evidence>
<comment type="function">
    <text evidence="8">Toxic component of a toxin-antitoxin (TA) system. An RNase.</text>
</comment>
<dbReference type="EC" id="3.1.-.-" evidence="8"/>
<protein>
    <recommendedName>
        <fullName evidence="8">Ribonuclease VapC</fullName>
        <shortName evidence="8">RNase VapC</shortName>
        <ecNumber evidence="8">3.1.-.-</ecNumber>
    </recommendedName>
    <alternativeName>
        <fullName evidence="8">Toxin VapC</fullName>
    </alternativeName>
</protein>
<evidence type="ECO:0000256" key="7">
    <source>
        <dbReference type="ARBA" id="ARBA00038093"/>
    </source>
</evidence>
<evidence type="ECO:0000313" key="10">
    <source>
        <dbReference type="EMBL" id="QHX43928.1"/>
    </source>
</evidence>
<evidence type="ECO:0000313" key="11">
    <source>
        <dbReference type="Proteomes" id="UP000464374"/>
    </source>
</evidence>
<dbReference type="CDD" id="cd18745">
    <property type="entry name" value="PIN_VapC4-5_FitB-like"/>
    <property type="match status" value="1"/>
</dbReference>
<keyword evidence="6 8" id="KW-0460">Magnesium</keyword>
<sequence length="133" mass="15400">MYLLDTNICIFLIKNTFPVLTKRIFATSGNDLFLSSISIAEMEYGASKSQNREKNRKALLDFCVDFNILDFTAEDTETYGMIRAYLEKEGSVIDPYDMQIAAQAMTRNLIVITNNYDEFARIPWIKVEDWTKK</sequence>
<dbReference type="EMBL" id="CP048020">
    <property type="protein sequence ID" value="QHX43928.1"/>
    <property type="molecule type" value="Genomic_DNA"/>
</dbReference>
<evidence type="ECO:0000256" key="5">
    <source>
        <dbReference type="ARBA" id="ARBA00022801"/>
    </source>
</evidence>
<dbReference type="RefSeq" id="WP_162664232.1">
    <property type="nucleotide sequence ID" value="NZ_CP048020.1"/>
</dbReference>
<dbReference type="InterPro" id="IPR002716">
    <property type="entry name" value="PIN_dom"/>
</dbReference>
<keyword evidence="4 8" id="KW-0479">Metal-binding</keyword>